<comment type="caution">
    <text evidence="8">The sequence shown here is derived from an EMBL/GenBank/DDBJ whole genome shotgun (WGS) entry which is preliminary data.</text>
</comment>
<dbReference type="InterPro" id="IPR007219">
    <property type="entry name" value="XnlR_reg_dom"/>
</dbReference>
<evidence type="ECO:0000256" key="1">
    <source>
        <dbReference type="ARBA" id="ARBA00022723"/>
    </source>
</evidence>
<dbReference type="GO" id="GO:0008270">
    <property type="term" value="F:zinc ion binding"/>
    <property type="evidence" value="ECO:0007669"/>
    <property type="project" value="InterPro"/>
</dbReference>
<dbReference type="CDD" id="cd12148">
    <property type="entry name" value="fungal_TF_MHR"/>
    <property type="match status" value="1"/>
</dbReference>
<dbReference type="Pfam" id="PF04082">
    <property type="entry name" value="Fungal_trans"/>
    <property type="match status" value="1"/>
</dbReference>
<keyword evidence="9" id="KW-1185">Reference proteome</keyword>
<dbReference type="GO" id="GO:0000978">
    <property type="term" value="F:RNA polymerase II cis-regulatory region sequence-specific DNA binding"/>
    <property type="evidence" value="ECO:0007669"/>
    <property type="project" value="TreeGrafter"/>
</dbReference>
<dbReference type="SMART" id="SM00906">
    <property type="entry name" value="Fungal_trans"/>
    <property type="match status" value="1"/>
</dbReference>
<evidence type="ECO:0000256" key="5">
    <source>
        <dbReference type="ARBA" id="ARBA00023242"/>
    </source>
</evidence>
<dbReference type="GO" id="GO:0005634">
    <property type="term" value="C:nucleus"/>
    <property type="evidence" value="ECO:0007669"/>
    <property type="project" value="TreeGrafter"/>
</dbReference>
<feature type="non-terminal residue" evidence="8">
    <location>
        <position position="1"/>
    </location>
</feature>
<keyword evidence="4" id="KW-0804">Transcription</keyword>
<dbReference type="Gene3D" id="4.10.240.10">
    <property type="entry name" value="Zn(2)-C6 fungal-type DNA-binding domain"/>
    <property type="match status" value="1"/>
</dbReference>
<organism evidence="8 9">
    <name type="scientific">Scytalidium lignicola</name>
    <name type="common">Hyphomycete</name>
    <dbReference type="NCBI Taxonomy" id="5539"/>
    <lineage>
        <taxon>Eukaryota</taxon>
        <taxon>Fungi</taxon>
        <taxon>Dikarya</taxon>
        <taxon>Ascomycota</taxon>
        <taxon>Pezizomycotina</taxon>
        <taxon>Leotiomycetes</taxon>
        <taxon>Leotiomycetes incertae sedis</taxon>
        <taxon>Scytalidium</taxon>
    </lineage>
</organism>
<dbReference type="OrthoDB" id="3364175at2759"/>
<dbReference type="AlphaFoldDB" id="A0A3E2H069"/>
<evidence type="ECO:0000256" key="4">
    <source>
        <dbReference type="ARBA" id="ARBA00023163"/>
    </source>
</evidence>
<accession>A0A3E2H069</accession>
<feature type="region of interest" description="Disordered" evidence="6">
    <location>
        <begin position="593"/>
        <end position="618"/>
    </location>
</feature>
<dbReference type="GO" id="GO:0006351">
    <property type="term" value="P:DNA-templated transcription"/>
    <property type="evidence" value="ECO:0007669"/>
    <property type="project" value="InterPro"/>
</dbReference>
<keyword evidence="5" id="KW-0539">Nucleus</keyword>
<protein>
    <recommendedName>
        <fullName evidence="7">Zn(2)-C6 fungal-type domain-containing protein</fullName>
    </recommendedName>
</protein>
<dbReference type="SUPFAM" id="SSF57701">
    <property type="entry name" value="Zn2/Cys6 DNA-binding domain"/>
    <property type="match status" value="1"/>
</dbReference>
<feature type="compositionally biased region" description="Low complexity" evidence="6">
    <location>
        <begin position="599"/>
        <end position="614"/>
    </location>
</feature>
<feature type="compositionally biased region" description="Polar residues" evidence="6">
    <location>
        <begin position="93"/>
        <end position="106"/>
    </location>
</feature>
<dbReference type="Pfam" id="PF00172">
    <property type="entry name" value="Zn_clus"/>
    <property type="match status" value="1"/>
</dbReference>
<evidence type="ECO:0000256" key="2">
    <source>
        <dbReference type="ARBA" id="ARBA00023015"/>
    </source>
</evidence>
<gene>
    <name evidence="8" type="ORF">B7463_g9529</name>
</gene>
<evidence type="ECO:0000259" key="7">
    <source>
        <dbReference type="PROSITE" id="PS50048"/>
    </source>
</evidence>
<keyword evidence="2" id="KW-0805">Transcription regulation</keyword>
<feature type="compositionally biased region" description="Low complexity" evidence="6">
    <location>
        <begin position="156"/>
        <end position="167"/>
    </location>
</feature>
<feature type="region of interest" description="Disordered" evidence="6">
    <location>
        <begin position="191"/>
        <end position="226"/>
    </location>
</feature>
<feature type="domain" description="Zn(2)-C6 fungal-type" evidence="7">
    <location>
        <begin position="16"/>
        <end position="46"/>
    </location>
</feature>
<evidence type="ECO:0000256" key="3">
    <source>
        <dbReference type="ARBA" id="ARBA00023125"/>
    </source>
</evidence>
<feature type="compositionally biased region" description="Polar residues" evidence="6">
    <location>
        <begin position="195"/>
        <end position="208"/>
    </location>
</feature>
<dbReference type="InterPro" id="IPR036864">
    <property type="entry name" value="Zn2-C6_fun-type_DNA-bd_sf"/>
</dbReference>
<evidence type="ECO:0000313" key="8">
    <source>
        <dbReference type="EMBL" id="RFU26804.1"/>
    </source>
</evidence>
<dbReference type="PANTHER" id="PTHR47424:SF3">
    <property type="entry name" value="REGULATORY PROTEIN GAL4"/>
    <property type="match status" value="1"/>
</dbReference>
<dbReference type="GO" id="GO:0000435">
    <property type="term" value="P:positive regulation of transcription from RNA polymerase II promoter by galactose"/>
    <property type="evidence" value="ECO:0007669"/>
    <property type="project" value="TreeGrafter"/>
</dbReference>
<evidence type="ECO:0000256" key="6">
    <source>
        <dbReference type="SAM" id="MobiDB-lite"/>
    </source>
</evidence>
<proteinExistence type="predicted"/>
<dbReference type="GO" id="GO:0000981">
    <property type="term" value="F:DNA-binding transcription factor activity, RNA polymerase II-specific"/>
    <property type="evidence" value="ECO:0007669"/>
    <property type="project" value="InterPro"/>
</dbReference>
<feature type="compositionally biased region" description="Basic and acidic residues" evidence="6">
    <location>
        <begin position="68"/>
        <end position="78"/>
    </location>
</feature>
<feature type="region of interest" description="Disordered" evidence="6">
    <location>
        <begin position="67"/>
        <end position="106"/>
    </location>
</feature>
<dbReference type="EMBL" id="NCSJ02000240">
    <property type="protein sequence ID" value="RFU26804.1"/>
    <property type="molecule type" value="Genomic_DNA"/>
</dbReference>
<dbReference type="InterPro" id="IPR051127">
    <property type="entry name" value="Fungal_SecMet_Regulators"/>
</dbReference>
<dbReference type="SMART" id="SM00066">
    <property type="entry name" value="GAL4"/>
    <property type="match status" value="1"/>
</dbReference>
<evidence type="ECO:0000313" key="9">
    <source>
        <dbReference type="Proteomes" id="UP000258309"/>
    </source>
</evidence>
<dbReference type="InterPro" id="IPR001138">
    <property type="entry name" value="Zn2Cys6_DnaBD"/>
</dbReference>
<keyword evidence="1" id="KW-0479">Metal-binding</keyword>
<feature type="compositionally biased region" description="Polar residues" evidence="6">
    <location>
        <begin position="128"/>
        <end position="147"/>
    </location>
</feature>
<dbReference type="CDD" id="cd00067">
    <property type="entry name" value="GAL4"/>
    <property type="match status" value="1"/>
</dbReference>
<dbReference type="PANTHER" id="PTHR47424">
    <property type="entry name" value="REGULATORY PROTEIN GAL4"/>
    <property type="match status" value="1"/>
</dbReference>
<dbReference type="Proteomes" id="UP000258309">
    <property type="component" value="Unassembled WGS sequence"/>
</dbReference>
<reference evidence="8 9" key="1">
    <citation type="submission" date="2018-05" db="EMBL/GenBank/DDBJ databases">
        <title>Draft genome sequence of Scytalidium lignicola DSM 105466, a ubiquitous saprotrophic fungus.</title>
        <authorList>
            <person name="Buettner E."/>
            <person name="Gebauer A.M."/>
            <person name="Hofrichter M."/>
            <person name="Liers C."/>
            <person name="Kellner H."/>
        </authorList>
    </citation>
    <scope>NUCLEOTIDE SEQUENCE [LARGE SCALE GENOMIC DNA]</scope>
    <source>
        <strain evidence="8 9">DSM 105466</strain>
    </source>
</reference>
<keyword evidence="3" id="KW-0238">DNA-binding</keyword>
<feature type="region of interest" description="Disordered" evidence="6">
    <location>
        <begin position="125"/>
        <end position="167"/>
    </location>
</feature>
<sequence length="677" mass="75688">MFENRIRKPRLPSGRACLSCQKRKNRCDGGRPECGSCKSRWVTCQYLADLTRATPADGVCHPTIASVQDKHIDSGEQHNRRRSKRQQRQQSQTQESTLPLSSFASNQSKQGLNLTWSIATDPVHSDEATGSSSDTQLYHSNATQSGIPSELHTVDSRASSPGDSDSSGYFGDSSAFALVSKVSPEYQQDKILNPPTKQSQGLASSHGVQSPEVPVRISGGGGRDPHYSLPNRHLTDALVDEFFDFYNPHYPFIHEPSFRAKYEKMWDAVSESTFRPSCNPERGGAGYFVSFCRAITRHPLVPCPKKWQYGTAVSIGLHLNPEELRLNTVEKETRKRVWWGCFIFDRTLSMKFGRPPLMQASRFDIPLPLAVDDQYVHNNGSTPRQPAGHPSTIPFFNHTIILSQVIDHILQDLYLARKKAPQDSLLPAGSRQSYILGHAVLLDGELQSWWSDVPTHIRLESDIPQGHVFQRQQLVTYVSREDITDDFFRSVAIAGSRACISAAQETIRLIYDKYHRRLLNSLCYNLHYMFVSMGVLLHLHTMDKFKLQLLGLELENESLELGMEFMKSVSKSSSLAAKYIALIQRVRAQIQQKNAQGDSSNNSNKNNTSTNENSVGSIVGGAINSSQTEFIDDDMQSFLASIEMAAGDNDPANFSGNFDLDFMNLFGMGLPQDVVFL</sequence>
<dbReference type="PROSITE" id="PS50048">
    <property type="entry name" value="ZN2_CY6_FUNGAL_2"/>
    <property type="match status" value="1"/>
</dbReference>
<name>A0A3E2H069_SCYLI</name>
<feature type="non-terminal residue" evidence="8">
    <location>
        <position position="677"/>
    </location>
</feature>